<dbReference type="EMBL" id="KV878127">
    <property type="protein sequence ID" value="OJJ00885.1"/>
    <property type="molecule type" value="Genomic_DNA"/>
</dbReference>
<reference evidence="2" key="1">
    <citation type="journal article" date="2017" name="Genome Biol.">
        <title>Comparative genomics reveals high biological diversity and specific adaptations in the industrially and medically important fungal genus Aspergillus.</title>
        <authorList>
            <person name="de Vries R.P."/>
            <person name="Riley R."/>
            <person name="Wiebenga A."/>
            <person name="Aguilar-Osorio G."/>
            <person name="Amillis S."/>
            <person name="Uchima C.A."/>
            <person name="Anderluh G."/>
            <person name="Asadollahi M."/>
            <person name="Askin M."/>
            <person name="Barry K."/>
            <person name="Battaglia E."/>
            <person name="Bayram O."/>
            <person name="Benocci T."/>
            <person name="Braus-Stromeyer S.A."/>
            <person name="Caldana C."/>
            <person name="Canovas D."/>
            <person name="Cerqueira G.C."/>
            <person name="Chen F."/>
            <person name="Chen W."/>
            <person name="Choi C."/>
            <person name="Clum A."/>
            <person name="Dos Santos R.A."/>
            <person name="Damasio A.R."/>
            <person name="Diallinas G."/>
            <person name="Emri T."/>
            <person name="Fekete E."/>
            <person name="Flipphi M."/>
            <person name="Freyberg S."/>
            <person name="Gallo A."/>
            <person name="Gournas C."/>
            <person name="Habgood R."/>
            <person name="Hainaut M."/>
            <person name="Harispe M.L."/>
            <person name="Henrissat B."/>
            <person name="Hilden K.S."/>
            <person name="Hope R."/>
            <person name="Hossain A."/>
            <person name="Karabika E."/>
            <person name="Karaffa L."/>
            <person name="Karanyi Z."/>
            <person name="Krasevec N."/>
            <person name="Kuo A."/>
            <person name="Kusch H."/>
            <person name="LaButti K."/>
            <person name="Lagendijk E.L."/>
            <person name="Lapidus A."/>
            <person name="Levasseur A."/>
            <person name="Lindquist E."/>
            <person name="Lipzen A."/>
            <person name="Logrieco A.F."/>
            <person name="MacCabe A."/>
            <person name="Maekelae M.R."/>
            <person name="Malavazi I."/>
            <person name="Melin P."/>
            <person name="Meyer V."/>
            <person name="Mielnichuk N."/>
            <person name="Miskei M."/>
            <person name="Molnar A.P."/>
            <person name="Mule G."/>
            <person name="Ngan C.Y."/>
            <person name="Orejas M."/>
            <person name="Orosz E."/>
            <person name="Ouedraogo J.P."/>
            <person name="Overkamp K.M."/>
            <person name="Park H.-S."/>
            <person name="Perrone G."/>
            <person name="Piumi F."/>
            <person name="Punt P.J."/>
            <person name="Ram A.F."/>
            <person name="Ramon A."/>
            <person name="Rauscher S."/>
            <person name="Record E."/>
            <person name="Riano-Pachon D.M."/>
            <person name="Robert V."/>
            <person name="Roehrig J."/>
            <person name="Ruller R."/>
            <person name="Salamov A."/>
            <person name="Salih N.S."/>
            <person name="Samson R.A."/>
            <person name="Sandor E."/>
            <person name="Sanguinetti M."/>
            <person name="Schuetze T."/>
            <person name="Sepcic K."/>
            <person name="Shelest E."/>
            <person name="Sherlock G."/>
            <person name="Sophianopoulou V."/>
            <person name="Squina F.M."/>
            <person name="Sun H."/>
            <person name="Susca A."/>
            <person name="Todd R.B."/>
            <person name="Tsang A."/>
            <person name="Unkles S.E."/>
            <person name="van de Wiele N."/>
            <person name="van Rossen-Uffink D."/>
            <person name="Oliveira J.V."/>
            <person name="Vesth T.C."/>
            <person name="Visser J."/>
            <person name="Yu J.-H."/>
            <person name="Zhou M."/>
            <person name="Andersen M.R."/>
            <person name="Archer D.B."/>
            <person name="Baker S.E."/>
            <person name="Benoit I."/>
            <person name="Brakhage A.A."/>
            <person name="Braus G.H."/>
            <person name="Fischer R."/>
            <person name="Frisvad J.C."/>
            <person name="Goldman G.H."/>
            <person name="Houbraken J."/>
            <person name="Oakley B."/>
            <person name="Pocsi I."/>
            <person name="Scazzocchio C."/>
            <person name="Seiboth B."/>
            <person name="vanKuyk P.A."/>
            <person name="Wortman J."/>
            <person name="Dyer P.S."/>
            <person name="Grigoriev I.V."/>
        </authorList>
    </citation>
    <scope>NUCLEOTIDE SEQUENCE [LARGE SCALE GENOMIC DNA]</scope>
    <source>
        <strain evidence="2">CBS 583.65</strain>
    </source>
</reference>
<organism evidence="1 2">
    <name type="scientific">Aspergillus versicolor CBS 583.65</name>
    <dbReference type="NCBI Taxonomy" id="1036611"/>
    <lineage>
        <taxon>Eukaryota</taxon>
        <taxon>Fungi</taxon>
        <taxon>Dikarya</taxon>
        <taxon>Ascomycota</taxon>
        <taxon>Pezizomycotina</taxon>
        <taxon>Eurotiomycetes</taxon>
        <taxon>Eurotiomycetidae</taxon>
        <taxon>Eurotiales</taxon>
        <taxon>Aspergillaceae</taxon>
        <taxon>Aspergillus</taxon>
        <taxon>Aspergillus subgen. Nidulantes</taxon>
    </lineage>
</organism>
<keyword evidence="2" id="KW-1185">Reference proteome</keyword>
<dbReference type="RefSeq" id="XP_040666647.1">
    <property type="nucleotide sequence ID" value="XM_040815468.1"/>
</dbReference>
<accession>A0A1L9PHF8</accession>
<protein>
    <submittedName>
        <fullName evidence="1">Uncharacterized protein</fullName>
    </submittedName>
</protein>
<evidence type="ECO:0000313" key="1">
    <source>
        <dbReference type="EMBL" id="OJJ00885.1"/>
    </source>
</evidence>
<dbReference type="GeneID" id="63730979"/>
<sequence length="156" mass="17838">MSNPRRHDVCLITMVDRSNRLGDLWTDKAGFFVLGRSVRSRMVSLVSPLPILHRGFFCPNTHCHYRMPEIRYLLRGNAWLCLLWVRACDGEAKKANKNGLRCLLPPNPGVLEHYCQPLIRFGNDCFLLVSITLLKHQIFTLCLIISKSFCLGHASD</sequence>
<proteinExistence type="predicted"/>
<name>A0A1L9PHF8_ASPVE</name>
<evidence type="ECO:0000313" key="2">
    <source>
        <dbReference type="Proteomes" id="UP000184073"/>
    </source>
</evidence>
<dbReference type="AlphaFoldDB" id="A0A1L9PHF8"/>
<dbReference type="VEuPathDB" id="FungiDB:ASPVEDRAFT_592559"/>
<dbReference type="Proteomes" id="UP000184073">
    <property type="component" value="Unassembled WGS sequence"/>
</dbReference>
<gene>
    <name evidence="1" type="ORF">ASPVEDRAFT_592559</name>
</gene>